<keyword evidence="4" id="KW-1185">Reference proteome</keyword>
<dbReference type="PANTHER" id="PTHR33643:SF1">
    <property type="entry name" value="UREASE ACCESSORY PROTEIN D"/>
    <property type="match status" value="1"/>
</dbReference>
<dbReference type="Proteomes" id="UP000001261">
    <property type="component" value="Unassembled WGS sequence"/>
</dbReference>
<dbReference type="HAMAP" id="MF_01384">
    <property type="entry name" value="UreD"/>
    <property type="match status" value="1"/>
</dbReference>
<dbReference type="KEGG" id="cim:CIMG_00328"/>
<evidence type="ECO:0000313" key="4">
    <source>
        <dbReference type="Proteomes" id="UP000001261"/>
    </source>
</evidence>
<dbReference type="RefSeq" id="XP_001246557.1">
    <property type="nucleotide sequence ID" value="XM_001246556.1"/>
</dbReference>
<dbReference type="PANTHER" id="PTHR33643">
    <property type="entry name" value="UREASE ACCESSORY PROTEIN D"/>
    <property type="match status" value="1"/>
</dbReference>
<dbReference type="InParanoid" id="J3KGR9"/>
<reference evidence="4" key="1">
    <citation type="journal article" date="2009" name="Genome Res.">
        <title>Comparative genomic analyses of the human fungal pathogens Coccidioides and their relatives.</title>
        <authorList>
            <person name="Sharpton T.J."/>
            <person name="Stajich J.E."/>
            <person name="Rounsley S.D."/>
            <person name="Gardner M.J."/>
            <person name="Wortman J.R."/>
            <person name="Jordar V.S."/>
            <person name="Maiti R."/>
            <person name="Kodira C.D."/>
            <person name="Neafsey D.E."/>
            <person name="Zeng Q."/>
            <person name="Hung C.-Y."/>
            <person name="McMahan C."/>
            <person name="Muszewska A."/>
            <person name="Grynberg M."/>
            <person name="Mandel M.A."/>
            <person name="Kellner E.M."/>
            <person name="Barker B.M."/>
            <person name="Galgiani J.N."/>
            <person name="Orbach M.J."/>
            <person name="Kirkland T.N."/>
            <person name="Cole G.T."/>
            <person name="Henn M.R."/>
            <person name="Birren B.W."/>
            <person name="Taylor J.W."/>
        </authorList>
    </citation>
    <scope>NUCLEOTIDE SEQUENCE [LARGE SCALE GENOMIC DNA]</scope>
    <source>
        <strain evidence="4">RS</strain>
    </source>
</reference>
<evidence type="ECO:0000256" key="2">
    <source>
        <dbReference type="ARBA" id="ARBA00023186"/>
    </source>
</evidence>
<name>J3KGR9_COCIM</name>
<dbReference type="AlphaFoldDB" id="J3KGR9"/>
<dbReference type="InterPro" id="IPR002669">
    <property type="entry name" value="UreD"/>
</dbReference>
<reference evidence="4" key="2">
    <citation type="journal article" date="2010" name="Genome Res.">
        <title>Population genomic sequencing of Coccidioides fungi reveals recent hybridization and transposon control.</title>
        <authorList>
            <person name="Neafsey D.E."/>
            <person name="Barker B.M."/>
            <person name="Sharpton T.J."/>
            <person name="Stajich J.E."/>
            <person name="Park D.J."/>
            <person name="Whiston E."/>
            <person name="Hung C.-Y."/>
            <person name="McMahan C."/>
            <person name="White J."/>
            <person name="Sykes S."/>
            <person name="Heiman D."/>
            <person name="Young S."/>
            <person name="Zeng Q."/>
            <person name="Abouelleil A."/>
            <person name="Aftuck L."/>
            <person name="Bessette D."/>
            <person name="Brown A."/>
            <person name="FitzGerald M."/>
            <person name="Lui A."/>
            <person name="Macdonald J.P."/>
            <person name="Priest M."/>
            <person name="Orbach M.J."/>
            <person name="Galgiani J.N."/>
            <person name="Kirkland T.N."/>
            <person name="Cole G.T."/>
            <person name="Birren B.W."/>
            <person name="Henn M.R."/>
            <person name="Taylor J.W."/>
            <person name="Rounsley S.D."/>
        </authorList>
    </citation>
    <scope>GENOME REANNOTATION</scope>
    <source>
        <strain evidence="4">RS</strain>
    </source>
</reference>
<organism evidence="3 4">
    <name type="scientific">Coccidioides immitis (strain RS)</name>
    <name type="common">Valley fever fungus</name>
    <dbReference type="NCBI Taxonomy" id="246410"/>
    <lineage>
        <taxon>Eukaryota</taxon>
        <taxon>Fungi</taxon>
        <taxon>Dikarya</taxon>
        <taxon>Ascomycota</taxon>
        <taxon>Pezizomycotina</taxon>
        <taxon>Eurotiomycetes</taxon>
        <taxon>Eurotiomycetidae</taxon>
        <taxon>Onygenales</taxon>
        <taxon>Onygenaceae</taxon>
        <taxon>Coccidioides</taxon>
    </lineage>
</organism>
<dbReference type="VEuPathDB" id="FungiDB:CIMG_00328"/>
<gene>
    <name evidence="3" type="ORF">CIMG_00328</name>
</gene>
<sequence>MPSNNIVNSPFSTSIAPGRGEVVLSILPPGIPSLSTLSYRYPLKLLSRIPGCELDSKFPASATTPVHLYLLSYGGGLLPGDHIDVTIKLRPRSRLIVTTPQGSTKIYKTESQAKRGDVARRGTNVSKLDRSQQIINVELSTESAILYLPDPSVPFERSKYEQIQRFTLLQGERSPQPVTDDIEAKRAHQASLCLLDWVTEGRSARGEKWSFDFWEGRNEVWARDCRTSKSRLLVRDTVTLCNEGSTIPDENGTPRRDDNLRRRQAYLSTAPLSIASRTASHGVLGTLILYGPVFESLSTFFMEKFSSLPRIGTRFSSSPDSEAKSKSKDSDLTWTAARVRSGFVIVKFGAPDFESAKRWLGSIFREEGSVEKEFGDEALSYL</sequence>
<comment type="similarity">
    <text evidence="1">Belongs to the UreD family.</text>
</comment>
<dbReference type="GeneID" id="4565593"/>
<evidence type="ECO:0000313" key="3">
    <source>
        <dbReference type="EMBL" id="EAS34974.3"/>
    </source>
</evidence>
<accession>J3KGR9</accession>
<dbReference type="OrthoDB" id="5550464at2759"/>
<dbReference type="EMBL" id="GG704911">
    <property type="protein sequence ID" value="EAS34974.3"/>
    <property type="molecule type" value="Genomic_DNA"/>
</dbReference>
<dbReference type="STRING" id="246410.J3KGR9"/>
<dbReference type="GO" id="GO:0016151">
    <property type="term" value="F:nickel cation binding"/>
    <property type="evidence" value="ECO:0007669"/>
    <property type="project" value="InterPro"/>
</dbReference>
<protein>
    <submittedName>
        <fullName evidence="3">Urease accessory protein UreD</fullName>
    </submittedName>
</protein>
<dbReference type="OMA" id="NWSDHAP"/>
<evidence type="ECO:0000256" key="1">
    <source>
        <dbReference type="ARBA" id="ARBA00007177"/>
    </source>
</evidence>
<keyword evidence="2" id="KW-0143">Chaperone</keyword>
<dbReference type="Pfam" id="PF01774">
    <property type="entry name" value="UreD"/>
    <property type="match status" value="1"/>
</dbReference>
<proteinExistence type="inferred from homology"/>